<accession>A0A1H3NPM9</accession>
<protein>
    <submittedName>
        <fullName evidence="3">TIGR03083 family protein</fullName>
    </submittedName>
</protein>
<evidence type="ECO:0000313" key="3">
    <source>
        <dbReference type="EMBL" id="SDY90852.1"/>
    </source>
</evidence>
<dbReference type="InterPro" id="IPR017517">
    <property type="entry name" value="Maleyloyr_isom"/>
</dbReference>
<dbReference type="Gene3D" id="1.20.120.450">
    <property type="entry name" value="dinb family like domain"/>
    <property type="match status" value="1"/>
</dbReference>
<dbReference type="Proteomes" id="UP000199515">
    <property type="component" value="Unassembled WGS sequence"/>
</dbReference>
<dbReference type="GO" id="GO:0046872">
    <property type="term" value="F:metal ion binding"/>
    <property type="evidence" value="ECO:0007669"/>
    <property type="project" value="InterPro"/>
</dbReference>
<dbReference type="InterPro" id="IPR010872">
    <property type="entry name" value="MDMPI_C-term_domain"/>
</dbReference>
<feature type="domain" description="MDMPI C-terminal" evidence="1">
    <location>
        <begin position="150"/>
        <end position="231"/>
    </location>
</feature>
<reference evidence="3 4" key="1">
    <citation type="submission" date="2016-10" db="EMBL/GenBank/DDBJ databases">
        <authorList>
            <person name="de Groot N.N."/>
        </authorList>
    </citation>
    <scope>NUCLEOTIDE SEQUENCE [LARGE SCALE GENOMIC DNA]</scope>
    <source>
        <strain evidence="3 4">CPCC 202699</strain>
    </source>
</reference>
<dbReference type="GO" id="GO:0005886">
    <property type="term" value="C:plasma membrane"/>
    <property type="evidence" value="ECO:0007669"/>
    <property type="project" value="TreeGrafter"/>
</dbReference>
<dbReference type="AlphaFoldDB" id="A0A1H3NPM9"/>
<dbReference type="PANTHER" id="PTHR40758">
    <property type="entry name" value="CONSERVED PROTEIN"/>
    <property type="match status" value="1"/>
</dbReference>
<keyword evidence="4" id="KW-1185">Reference proteome</keyword>
<dbReference type="InterPro" id="IPR034660">
    <property type="entry name" value="DinB/YfiT-like"/>
</dbReference>
<dbReference type="EMBL" id="FNON01000007">
    <property type="protein sequence ID" value="SDY90852.1"/>
    <property type="molecule type" value="Genomic_DNA"/>
</dbReference>
<gene>
    <name evidence="3" type="ORF">SAMN05421504_107402</name>
</gene>
<dbReference type="SUPFAM" id="SSF109854">
    <property type="entry name" value="DinB/YfiT-like putative metalloenzymes"/>
    <property type="match status" value="1"/>
</dbReference>
<dbReference type="InterPro" id="IPR024344">
    <property type="entry name" value="MDMPI_metal-binding"/>
</dbReference>
<dbReference type="NCBIfam" id="TIGR03083">
    <property type="entry name" value="maleylpyruvate isomerase family mycothiol-dependent enzyme"/>
    <property type="match status" value="1"/>
</dbReference>
<feature type="domain" description="Mycothiol-dependent maleylpyruvate isomerase metal-binding" evidence="2">
    <location>
        <begin position="13"/>
        <end position="136"/>
    </location>
</feature>
<organism evidence="3 4">
    <name type="scientific">Amycolatopsis xylanica</name>
    <dbReference type="NCBI Taxonomy" id="589385"/>
    <lineage>
        <taxon>Bacteria</taxon>
        <taxon>Bacillati</taxon>
        <taxon>Actinomycetota</taxon>
        <taxon>Actinomycetes</taxon>
        <taxon>Pseudonocardiales</taxon>
        <taxon>Pseudonocardiaceae</taxon>
        <taxon>Amycolatopsis</taxon>
    </lineage>
</organism>
<name>A0A1H3NPM9_9PSEU</name>
<proteinExistence type="predicted"/>
<dbReference type="Pfam" id="PF07398">
    <property type="entry name" value="MDMPI_C"/>
    <property type="match status" value="1"/>
</dbReference>
<dbReference type="PANTHER" id="PTHR40758:SF1">
    <property type="entry name" value="CONSERVED PROTEIN"/>
    <property type="match status" value="1"/>
</dbReference>
<evidence type="ECO:0000259" key="1">
    <source>
        <dbReference type="Pfam" id="PF07398"/>
    </source>
</evidence>
<sequence>MTVHPLPFASYVDAIETETALFAEAVDGADLEATVPSCPDWTLAHLAEHVGMVQRWFTKLLAEDTQERPASREVETGLPLEPGQHPAWLLTGAAKARAVLDELDPNRPMWTWGADGRAQFWARRMLFETLVHRWDAELTVGKESVVDTTLAADGVDEYLVNMPHSWIFAPKTANLRGKGEVIAFHSTDTGEEWHVQLREDSFGLIPGGLPDATVKGTAVELLLFLVRRTTDLPYVGSRELYELWTANSDF</sequence>
<dbReference type="RefSeq" id="WP_091294951.1">
    <property type="nucleotide sequence ID" value="NZ_FNON01000007.1"/>
</dbReference>
<dbReference type="Pfam" id="PF11716">
    <property type="entry name" value="MDMPI_N"/>
    <property type="match status" value="1"/>
</dbReference>
<evidence type="ECO:0000313" key="4">
    <source>
        <dbReference type="Proteomes" id="UP000199515"/>
    </source>
</evidence>
<dbReference type="STRING" id="589385.SAMN05421504_107402"/>
<dbReference type="OrthoDB" id="3671213at2"/>
<evidence type="ECO:0000259" key="2">
    <source>
        <dbReference type="Pfam" id="PF11716"/>
    </source>
</evidence>